<dbReference type="PANTHER" id="PTHR42856">
    <property type="entry name" value="ACYL-COENZYME A THIOESTERASE PAAI"/>
    <property type="match status" value="1"/>
</dbReference>
<dbReference type="NCBIfam" id="TIGR00369">
    <property type="entry name" value="unchar_dom_1"/>
    <property type="match status" value="1"/>
</dbReference>
<dbReference type="Proteomes" id="UP000199341">
    <property type="component" value="Unassembled WGS sequence"/>
</dbReference>
<evidence type="ECO:0000259" key="3">
    <source>
        <dbReference type="Pfam" id="PF03061"/>
    </source>
</evidence>
<dbReference type="FunFam" id="3.10.129.10:FF:000022">
    <property type="entry name" value="Phenylacetic acid degradation protein"/>
    <property type="match status" value="1"/>
</dbReference>
<keyword evidence="2" id="KW-0378">Hydrolase</keyword>
<gene>
    <name evidence="4" type="ORF">SAMN05216259_104132</name>
</gene>
<dbReference type="Pfam" id="PF03061">
    <property type="entry name" value="4HBT"/>
    <property type="match status" value="1"/>
</dbReference>
<keyword evidence="5" id="KW-1185">Reference proteome</keyword>
<dbReference type="STRING" id="310781.SAMN05216259_104132"/>
<evidence type="ECO:0000256" key="2">
    <source>
        <dbReference type="ARBA" id="ARBA00022801"/>
    </source>
</evidence>
<dbReference type="InterPro" id="IPR052723">
    <property type="entry name" value="Acyl-CoA_thioesterase_PaaI"/>
</dbReference>
<evidence type="ECO:0000313" key="5">
    <source>
        <dbReference type="Proteomes" id="UP000199341"/>
    </source>
</evidence>
<sequence>MVTPREAAELLWRDDTATKGLDITLLDVGPGRARLAMTVRADMVNGHGTAHGGFLAAFADSAFAVACNSYGEATVAAGFSIDFLEPAHVGEELVAEAVEVARRGRSGVYDVAILRGETVVAAFRGRSRSLGRPIAPA</sequence>
<evidence type="ECO:0000256" key="1">
    <source>
        <dbReference type="ARBA" id="ARBA00008324"/>
    </source>
</evidence>
<dbReference type="SUPFAM" id="SSF54637">
    <property type="entry name" value="Thioesterase/thiol ester dehydrase-isomerase"/>
    <property type="match status" value="1"/>
</dbReference>
<dbReference type="NCBIfam" id="TIGR02286">
    <property type="entry name" value="PaaD"/>
    <property type="match status" value="1"/>
</dbReference>
<dbReference type="AlphaFoldDB" id="A0A1H0BC38"/>
<dbReference type="InterPro" id="IPR029069">
    <property type="entry name" value="HotDog_dom_sf"/>
</dbReference>
<protein>
    <submittedName>
        <fullName evidence="4">(3S)-malyl-CoA thioesterase</fullName>
    </submittedName>
</protein>
<name>A0A1H0BC38_9ACTN</name>
<dbReference type="RefSeq" id="WP_322987153.1">
    <property type="nucleotide sequence ID" value="NZ_FNIE01000004.1"/>
</dbReference>
<dbReference type="InterPro" id="IPR006683">
    <property type="entry name" value="Thioestr_dom"/>
</dbReference>
<comment type="similarity">
    <text evidence="1">Belongs to the thioesterase PaaI family.</text>
</comment>
<reference evidence="4 5" key="1">
    <citation type="submission" date="2016-10" db="EMBL/GenBank/DDBJ databases">
        <authorList>
            <person name="de Groot N.N."/>
        </authorList>
    </citation>
    <scope>NUCLEOTIDE SEQUENCE [LARGE SCALE GENOMIC DNA]</scope>
    <source>
        <strain evidence="4 5">CGMCC 4.2022</strain>
    </source>
</reference>
<dbReference type="Gene3D" id="3.10.129.10">
    <property type="entry name" value="Hotdog Thioesterase"/>
    <property type="match status" value="1"/>
</dbReference>
<feature type="domain" description="Thioesterase" evidence="3">
    <location>
        <begin position="47"/>
        <end position="121"/>
    </location>
</feature>
<dbReference type="EMBL" id="FNIE01000004">
    <property type="protein sequence ID" value="SDN43234.1"/>
    <property type="molecule type" value="Genomic_DNA"/>
</dbReference>
<accession>A0A1H0BC38</accession>
<organism evidence="4 5">
    <name type="scientific">Actinacidiphila guanduensis</name>
    <dbReference type="NCBI Taxonomy" id="310781"/>
    <lineage>
        <taxon>Bacteria</taxon>
        <taxon>Bacillati</taxon>
        <taxon>Actinomycetota</taxon>
        <taxon>Actinomycetes</taxon>
        <taxon>Kitasatosporales</taxon>
        <taxon>Streptomycetaceae</taxon>
        <taxon>Actinacidiphila</taxon>
    </lineage>
</organism>
<evidence type="ECO:0000313" key="4">
    <source>
        <dbReference type="EMBL" id="SDN43234.1"/>
    </source>
</evidence>
<dbReference type="GO" id="GO:0016289">
    <property type="term" value="F:acyl-CoA hydrolase activity"/>
    <property type="evidence" value="ECO:0007669"/>
    <property type="project" value="UniProtKB-ARBA"/>
</dbReference>
<proteinExistence type="inferred from homology"/>
<dbReference type="InterPro" id="IPR011973">
    <property type="entry name" value="PaaD"/>
</dbReference>
<dbReference type="CDD" id="cd03443">
    <property type="entry name" value="PaaI_thioesterase"/>
    <property type="match status" value="1"/>
</dbReference>
<dbReference type="InterPro" id="IPR003736">
    <property type="entry name" value="PAAI_dom"/>
</dbReference>
<dbReference type="PANTHER" id="PTHR42856:SF1">
    <property type="entry name" value="ACYL-COENZYME A THIOESTERASE PAAI"/>
    <property type="match status" value="1"/>
</dbReference>